<dbReference type="EMBL" id="CP001842">
    <property type="protein sequence ID" value="ADB95329.1"/>
    <property type="molecule type" value="Genomic_DNA"/>
</dbReference>
<sequence length="25" mass="2848">MELKGDKAVGDDKNGFLRENRLKTL</sequence>
<keyword evidence="2" id="KW-1185">Reference proteome</keyword>
<dbReference type="HOGENOM" id="CLU_3418825_0_0_3"/>
<gene>
    <name evidence="1" type="ordered locus">UCYN_06100</name>
</gene>
<proteinExistence type="predicted"/>
<organism evidence="2">
    <name type="scientific">Atelocyanobacterium thalassa (isolate ALOHA)</name>
    <dbReference type="NCBI Taxonomy" id="1453429"/>
    <lineage>
        <taxon>Bacteria</taxon>
        <taxon>Bacillati</taxon>
        <taxon>Cyanobacteriota</taxon>
        <taxon>Cyanophyceae</taxon>
        <taxon>Oscillatoriophycideae</taxon>
        <taxon>Chroococcales</taxon>
        <taxon>Aphanothecaceae</taxon>
        <taxon>Candidatus Atelocyanobacterium</taxon>
        <taxon>Candidatus Atelocyanobacterium thalassae</taxon>
    </lineage>
</organism>
<protein>
    <submittedName>
        <fullName evidence="1">Uncharacterized protein</fullName>
    </submittedName>
</protein>
<dbReference type="AlphaFoldDB" id="D3EPC9"/>
<evidence type="ECO:0000313" key="2">
    <source>
        <dbReference type="Proteomes" id="UP000001405"/>
    </source>
</evidence>
<evidence type="ECO:0000313" key="1">
    <source>
        <dbReference type="EMBL" id="ADB95329.1"/>
    </source>
</evidence>
<dbReference type="KEGG" id="cyu:UCYN_06100"/>
<dbReference type="Proteomes" id="UP000001405">
    <property type="component" value="Chromosome"/>
</dbReference>
<name>D3EPC9_ATETH</name>
<accession>D3EPC9</accession>
<reference evidence="1 2" key="1">
    <citation type="journal article" date="2010" name="Nature">
        <title>Metabolic streamlining in an open-ocean nitrogen-fixing cyanobacterium.</title>
        <authorList>
            <person name="Tripp H.J."/>
            <person name="Bench S.R."/>
            <person name="Turk K.A."/>
            <person name="Foster R.A."/>
            <person name="Desany B.A."/>
            <person name="Niazi F."/>
            <person name="Affourtit J.P."/>
            <person name="Zehr J.P."/>
        </authorList>
    </citation>
    <scope>NUCLEOTIDE SEQUENCE [LARGE SCALE GENOMIC DNA]</scope>
    <source>
        <strain evidence="2">ALOHA</strain>
    </source>
</reference>